<evidence type="ECO:0000313" key="14">
    <source>
        <dbReference type="Proteomes" id="UP000721954"/>
    </source>
</evidence>
<dbReference type="Gene3D" id="2.60.40.420">
    <property type="entry name" value="Cupredoxins - blue copper proteins"/>
    <property type="match status" value="3"/>
</dbReference>
<feature type="domain" description="Plastocyanin-like" evidence="11">
    <location>
        <begin position="437"/>
        <end position="545"/>
    </location>
</feature>
<dbReference type="InterPro" id="IPR002355">
    <property type="entry name" value="Cu_oxidase_Cu_BS"/>
</dbReference>
<keyword evidence="3" id="KW-0479">Metal-binding</keyword>
<evidence type="ECO:0000259" key="12">
    <source>
        <dbReference type="Pfam" id="PF07732"/>
    </source>
</evidence>
<dbReference type="RefSeq" id="WP_209209855.1">
    <property type="nucleotide sequence ID" value="NZ_JAFFZM010000003.1"/>
</dbReference>
<keyword evidence="14" id="KW-1185">Reference proteome</keyword>
<evidence type="ECO:0000256" key="10">
    <source>
        <dbReference type="SAM" id="MobiDB-lite"/>
    </source>
</evidence>
<evidence type="ECO:0000256" key="4">
    <source>
        <dbReference type="ARBA" id="ARBA00023002"/>
    </source>
</evidence>
<evidence type="ECO:0000256" key="2">
    <source>
        <dbReference type="ARBA" id="ARBA00011245"/>
    </source>
</evidence>
<evidence type="ECO:0000313" key="13">
    <source>
        <dbReference type="EMBL" id="MBO8198090.1"/>
    </source>
</evidence>
<dbReference type="EC" id="1.16.3.4" evidence="5"/>
<dbReference type="PROSITE" id="PS51318">
    <property type="entry name" value="TAT"/>
    <property type="match status" value="1"/>
</dbReference>
<reference evidence="13 14" key="1">
    <citation type="submission" date="2021-02" db="EMBL/GenBank/DDBJ databases">
        <title>Streptomyces spirodelae sp. nov., isolated from duckweed.</title>
        <authorList>
            <person name="Saimee Y."/>
            <person name="Duangmal K."/>
        </authorList>
    </citation>
    <scope>NUCLEOTIDE SEQUENCE [LARGE SCALE GENOMIC DNA]</scope>
    <source>
        <strain evidence="13 14">DSM 42105</strain>
    </source>
</reference>
<comment type="similarity">
    <text evidence="1">Belongs to the multicopper oxidase family.</text>
</comment>
<dbReference type="PROSITE" id="PS00080">
    <property type="entry name" value="MULTICOPPER_OXIDASE2"/>
    <property type="match status" value="1"/>
</dbReference>
<feature type="region of interest" description="Disordered" evidence="10">
    <location>
        <begin position="1"/>
        <end position="23"/>
    </location>
</feature>
<feature type="compositionally biased region" description="Gly residues" evidence="10">
    <location>
        <begin position="9"/>
        <end position="19"/>
    </location>
</feature>
<evidence type="ECO:0000256" key="3">
    <source>
        <dbReference type="ARBA" id="ARBA00022723"/>
    </source>
</evidence>
<evidence type="ECO:0000259" key="11">
    <source>
        <dbReference type="Pfam" id="PF07731"/>
    </source>
</evidence>
<dbReference type="Pfam" id="PF07732">
    <property type="entry name" value="Cu-oxidase_3"/>
    <property type="match status" value="2"/>
</dbReference>
<dbReference type="InterPro" id="IPR008972">
    <property type="entry name" value="Cupredoxin"/>
</dbReference>
<dbReference type="Proteomes" id="UP000721954">
    <property type="component" value="Unassembled WGS sequence"/>
</dbReference>
<dbReference type="InterPro" id="IPR006311">
    <property type="entry name" value="TAT_signal"/>
</dbReference>
<dbReference type="EMBL" id="JAFFZM010000003">
    <property type="protein sequence ID" value="MBO8198090.1"/>
    <property type="molecule type" value="Genomic_DNA"/>
</dbReference>
<accession>A0ABS3XRQ5</accession>
<protein>
    <recommendedName>
        <fullName evidence="6">Multicopper oxidase CueO</fullName>
        <ecNumber evidence="5">1.16.3.4</ecNumber>
    </recommendedName>
    <alternativeName>
        <fullName evidence="7">Copper efflux oxidase</fullName>
    </alternativeName>
    <alternativeName>
        <fullName evidence="8">Cuprous oxidase</fullName>
    </alternativeName>
</protein>
<dbReference type="InterPro" id="IPR011707">
    <property type="entry name" value="Cu-oxidase-like_N"/>
</dbReference>
<sequence>MSAPREAGEAGGPGPVRGGPGRRRFLALASGAGAAAALGGAAGCGAPGPGDEVAGELLRSSAELPEPFQVPLPVPPVAEPVRTRGGATVHEVEQRTARQEILPGLKTEVWGYDGRFPGPTFVGESGRELRLRVRNKLALPTSTHLHGGVQEPEFDGHPTDLVLPPGFPDPRKSHGHGKHSMVKPSEWTVSRGHKEYVYPLDQPAATLWYHDHRMDFSAPQVWRGLAGMFLIHDDEEAGLPLPEGSRDIPLMICDRAFEEDGSLRYPSLDPSLTKEPGVREAYMEGVMGDVVLVNGAPWPELEVSAERYRFRVLNASNARRYRLILDPGPRQGAAFVQVGSDGGLLDAPRSHEALPVSPAERFDVVVDFGAYPVGSLVRLVNTLGSGGTRDVMRFRVTRKAGRGGAPKVPGRLADLRKLRAGQAVAERQFDFRLKQVDGMRMWTVNGKPYDPGAALARPRLDTVERWRFTSDFHHPVHLHLAHFQVLARGGKSPSATDAGWKDTVDVRPYEVVDVLVRFAGYRGRYMFHCHNLEHEDMAMMADFRVV</sequence>
<dbReference type="PANTHER" id="PTHR48267">
    <property type="entry name" value="CUPREDOXIN SUPERFAMILY PROTEIN"/>
    <property type="match status" value="1"/>
</dbReference>
<dbReference type="InterPro" id="IPR011706">
    <property type="entry name" value="Cu-oxidase_C"/>
</dbReference>
<keyword evidence="4" id="KW-0560">Oxidoreductase</keyword>
<organism evidence="13 14">
    <name type="scientific">Streptomyces smyrnaeus</name>
    <dbReference type="NCBI Taxonomy" id="1387713"/>
    <lineage>
        <taxon>Bacteria</taxon>
        <taxon>Bacillati</taxon>
        <taxon>Actinomycetota</taxon>
        <taxon>Actinomycetes</taxon>
        <taxon>Kitasatosporales</taxon>
        <taxon>Streptomycetaceae</taxon>
        <taxon>Streptomyces</taxon>
    </lineage>
</organism>
<feature type="domain" description="Plastocyanin-like" evidence="12">
    <location>
        <begin position="101"/>
        <end position="158"/>
    </location>
</feature>
<dbReference type="Pfam" id="PF07731">
    <property type="entry name" value="Cu-oxidase_2"/>
    <property type="match status" value="1"/>
</dbReference>
<feature type="domain" description="Plastocyanin-like" evidence="12">
    <location>
        <begin position="192"/>
        <end position="235"/>
    </location>
</feature>
<comment type="caution">
    <text evidence="13">The sequence shown here is derived from an EMBL/GenBank/DDBJ whole genome shotgun (WGS) entry which is preliminary data.</text>
</comment>
<evidence type="ECO:0000256" key="9">
    <source>
        <dbReference type="ARBA" id="ARBA00048092"/>
    </source>
</evidence>
<evidence type="ECO:0000256" key="5">
    <source>
        <dbReference type="ARBA" id="ARBA00038978"/>
    </source>
</evidence>
<evidence type="ECO:0000256" key="8">
    <source>
        <dbReference type="ARBA" id="ARBA00043090"/>
    </source>
</evidence>
<dbReference type="CDD" id="cd14448">
    <property type="entry name" value="CuRO_2_BOD_CotA_like"/>
    <property type="match status" value="1"/>
</dbReference>
<comment type="subunit">
    <text evidence="2">Monomer.</text>
</comment>
<gene>
    <name evidence="13" type="ORF">JW613_07200</name>
</gene>
<comment type="catalytic activity">
    <reaction evidence="9">
        <text>4 Cu(+) + O2 + 4 H(+) = 4 Cu(2+) + 2 H2O</text>
        <dbReference type="Rhea" id="RHEA:30083"/>
        <dbReference type="ChEBI" id="CHEBI:15377"/>
        <dbReference type="ChEBI" id="CHEBI:15378"/>
        <dbReference type="ChEBI" id="CHEBI:15379"/>
        <dbReference type="ChEBI" id="CHEBI:29036"/>
        <dbReference type="ChEBI" id="CHEBI:49552"/>
        <dbReference type="EC" id="1.16.3.4"/>
    </reaction>
    <physiologicalReaction direction="left-to-right" evidence="9">
        <dbReference type="Rhea" id="RHEA:30084"/>
    </physiologicalReaction>
</comment>
<evidence type="ECO:0000256" key="7">
    <source>
        <dbReference type="ARBA" id="ARBA00042896"/>
    </source>
</evidence>
<evidence type="ECO:0000256" key="6">
    <source>
        <dbReference type="ARBA" id="ARBA00041027"/>
    </source>
</evidence>
<dbReference type="InterPro" id="IPR045087">
    <property type="entry name" value="Cu-oxidase_fam"/>
</dbReference>
<evidence type="ECO:0000256" key="1">
    <source>
        <dbReference type="ARBA" id="ARBA00010609"/>
    </source>
</evidence>
<name>A0ABS3XRQ5_9ACTN</name>
<dbReference type="SUPFAM" id="SSF49503">
    <property type="entry name" value="Cupredoxins"/>
    <property type="match status" value="3"/>
</dbReference>
<proteinExistence type="inferred from homology"/>
<dbReference type="PANTHER" id="PTHR48267:SF1">
    <property type="entry name" value="BILIRUBIN OXIDASE"/>
    <property type="match status" value="1"/>
</dbReference>
<dbReference type="GeneID" id="96258389"/>